<evidence type="ECO:0000313" key="1">
    <source>
        <dbReference type="EMBL" id="ORY24543.1"/>
    </source>
</evidence>
<accession>A0A1Y2APP8</accession>
<keyword evidence="2" id="KW-1185">Reference proteome</keyword>
<comment type="caution">
    <text evidence="1">The sequence shown here is derived from an EMBL/GenBank/DDBJ whole genome shotgun (WGS) entry which is preliminary data.</text>
</comment>
<protein>
    <submittedName>
        <fullName evidence="1">Uncharacterized protein</fullName>
    </submittedName>
</protein>
<dbReference type="EMBL" id="MCGO01000141">
    <property type="protein sequence ID" value="ORY24543.1"/>
    <property type="molecule type" value="Genomic_DNA"/>
</dbReference>
<organism evidence="1 2">
    <name type="scientific">Rhizoclosmatium globosum</name>
    <dbReference type="NCBI Taxonomy" id="329046"/>
    <lineage>
        <taxon>Eukaryota</taxon>
        <taxon>Fungi</taxon>
        <taxon>Fungi incertae sedis</taxon>
        <taxon>Chytridiomycota</taxon>
        <taxon>Chytridiomycota incertae sedis</taxon>
        <taxon>Chytridiomycetes</taxon>
        <taxon>Chytridiales</taxon>
        <taxon>Chytriomycetaceae</taxon>
        <taxon>Rhizoclosmatium</taxon>
    </lineage>
</organism>
<feature type="non-terminal residue" evidence="1">
    <location>
        <position position="82"/>
    </location>
</feature>
<dbReference type="AlphaFoldDB" id="A0A1Y2APP8"/>
<proteinExistence type="predicted"/>
<dbReference type="Proteomes" id="UP000193642">
    <property type="component" value="Unassembled WGS sequence"/>
</dbReference>
<reference evidence="1 2" key="1">
    <citation type="submission" date="2016-07" db="EMBL/GenBank/DDBJ databases">
        <title>Pervasive Adenine N6-methylation of Active Genes in Fungi.</title>
        <authorList>
            <consortium name="DOE Joint Genome Institute"/>
            <person name="Mondo S.J."/>
            <person name="Dannebaum R.O."/>
            <person name="Kuo R.C."/>
            <person name="Labutti K."/>
            <person name="Haridas S."/>
            <person name="Kuo A."/>
            <person name="Salamov A."/>
            <person name="Ahrendt S.R."/>
            <person name="Lipzen A."/>
            <person name="Sullivan W."/>
            <person name="Andreopoulos W.B."/>
            <person name="Clum A."/>
            <person name="Lindquist E."/>
            <person name="Daum C."/>
            <person name="Ramamoorthy G.K."/>
            <person name="Gryganskyi A."/>
            <person name="Culley D."/>
            <person name="Magnuson J.K."/>
            <person name="James T.Y."/>
            <person name="O'Malley M.A."/>
            <person name="Stajich J.E."/>
            <person name="Spatafora J.W."/>
            <person name="Visel A."/>
            <person name="Grigoriev I.V."/>
        </authorList>
    </citation>
    <scope>NUCLEOTIDE SEQUENCE [LARGE SCALE GENOMIC DNA]</scope>
    <source>
        <strain evidence="1 2">JEL800</strain>
    </source>
</reference>
<name>A0A1Y2APP8_9FUNG</name>
<sequence length="82" mass="9027">MKLAPLSSSSLVWTGTDPRLFASSPGWLYHDSSSASDFWFSPYLLGSASDHRIPSSARTQDHLASTSDCGPRLQDTVWINRV</sequence>
<evidence type="ECO:0000313" key="2">
    <source>
        <dbReference type="Proteomes" id="UP000193642"/>
    </source>
</evidence>
<gene>
    <name evidence="1" type="ORF">BCR33DRAFT_727403</name>
</gene>